<evidence type="ECO:0000256" key="4">
    <source>
        <dbReference type="ARBA" id="ARBA00022989"/>
    </source>
</evidence>
<feature type="transmembrane region" description="Helical" evidence="6">
    <location>
        <begin position="213"/>
        <end position="231"/>
    </location>
</feature>
<comment type="subcellular location">
    <subcellularLocation>
        <location evidence="1">Membrane</location>
        <topology evidence="1">Multi-pass membrane protein</topology>
    </subcellularLocation>
</comment>
<dbReference type="PANTHER" id="PTHR22950">
    <property type="entry name" value="AMINO ACID TRANSPORTER"/>
    <property type="match status" value="1"/>
</dbReference>
<evidence type="ECO:0000256" key="6">
    <source>
        <dbReference type="SAM" id="Phobius"/>
    </source>
</evidence>
<evidence type="ECO:0000313" key="8">
    <source>
        <dbReference type="EMBL" id="KAI5077064.1"/>
    </source>
</evidence>
<feature type="transmembrane region" description="Helical" evidence="6">
    <location>
        <begin position="353"/>
        <end position="371"/>
    </location>
</feature>
<feature type="transmembrane region" description="Helical" evidence="6">
    <location>
        <begin position="392"/>
        <end position="411"/>
    </location>
</feature>
<feature type="transmembrane region" description="Helical" evidence="6">
    <location>
        <begin position="448"/>
        <end position="467"/>
    </location>
</feature>
<dbReference type="Pfam" id="PF01490">
    <property type="entry name" value="Aa_trans"/>
    <property type="match status" value="2"/>
</dbReference>
<keyword evidence="9" id="KW-1185">Reference proteome</keyword>
<evidence type="ECO:0000256" key="3">
    <source>
        <dbReference type="ARBA" id="ARBA00022970"/>
    </source>
</evidence>
<comment type="caution">
    <text evidence="8">The sequence shown here is derived from an EMBL/GenBank/DDBJ whole genome shotgun (WGS) entry which is preliminary data.</text>
</comment>
<sequence>MPEHPQLHLSLLENHHEHECHVQPCRCSQSNHLTRHQHQHQHLSSPAKTFGNIIISIVGSGVLGLPYTFKRTGWLVSTITLASTAILVYYCMMLLVWSRKKLEKDGDIHVDSFSDLGFLLYGKWGRLTVDVLLVLSQGAFCVAYLIFIGENLASVLGSDYITTLKNPFLAFFGHDNSMSEGHASQSVHSLKRFLVEVSMEDSSLRKFFSSKEGYIWIVFPLEVALASIRTLTKLAPFSIVADIVNFGSMTVVMQQDVATIISKGFASVLASQGLSALPFSVGVAIYAFEGVALVLPLESSMKERKKFGRVLGLAMACISTSYITFGLLGYLAFGDETLDIVTLNLGLGWKTTAVKLGLCIGLFFTFAVMMFPVYQVMEQRILRGIRGRSSMLLRASVVLAVALCAVAVPHFAVFLSLVGNSVCCGLAFVVPALCHIKASREDISKSILALDYLIIGFGLAYGVWGTISSLQDVF</sequence>
<keyword evidence="5 6" id="KW-0472">Membrane</keyword>
<feature type="transmembrane region" description="Helical" evidence="6">
    <location>
        <begin position="417"/>
        <end position="436"/>
    </location>
</feature>
<proteinExistence type="predicted"/>
<dbReference type="Proteomes" id="UP000886520">
    <property type="component" value="Chromosome 8"/>
</dbReference>
<feature type="transmembrane region" description="Helical" evidence="6">
    <location>
        <begin position="310"/>
        <end position="333"/>
    </location>
</feature>
<dbReference type="AlphaFoldDB" id="A0A9D4ZIT0"/>
<feature type="transmembrane region" description="Helical" evidence="6">
    <location>
        <begin position="75"/>
        <end position="97"/>
    </location>
</feature>
<dbReference type="PANTHER" id="PTHR22950:SF674">
    <property type="entry name" value="AMINO ACID TRANSPORTER AVT3A"/>
    <property type="match status" value="1"/>
</dbReference>
<feature type="transmembrane region" description="Helical" evidence="6">
    <location>
        <begin position="277"/>
        <end position="298"/>
    </location>
</feature>
<evidence type="ECO:0000256" key="1">
    <source>
        <dbReference type="ARBA" id="ARBA00004141"/>
    </source>
</evidence>
<organism evidence="8 9">
    <name type="scientific">Adiantum capillus-veneris</name>
    <name type="common">Maidenhair fern</name>
    <dbReference type="NCBI Taxonomy" id="13818"/>
    <lineage>
        <taxon>Eukaryota</taxon>
        <taxon>Viridiplantae</taxon>
        <taxon>Streptophyta</taxon>
        <taxon>Embryophyta</taxon>
        <taxon>Tracheophyta</taxon>
        <taxon>Polypodiopsida</taxon>
        <taxon>Polypodiidae</taxon>
        <taxon>Polypodiales</taxon>
        <taxon>Pteridineae</taxon>
        <taxon>Pteridaceae</taxon>
        <taxon>Vittarioideae</taxon>
        <taxon>Adiantum</taxon>
    </lineage>
</organism>
<evidence type="ECO:0000259" key="7">
    <source>
        <dbReference type="Pfam" id="PF01490"/>
    </source>
</evidence>
<keyword evidence="4 6" id="KW-1133">Transmembrane helix</keyword>
<reference evidence="8" key="1">
    <citation type="submission" date="2021-01" db="EMBL/GenBank/DDBJ databases">
        <title>Adiantum capillus-veneris genome.</title>
        <authorList>
            <person name="Fang Y."/>
            <person name="Liao Q."/>
        </authorList>
    </citation>
    <scope>NUCLEOTIDE SEQUENCE</scope>
    <source>
        <strain evidence="8">H3</strain>
        <tissue evidence="8">Leaf</tissue>
    </source>
</reference>
<evidence type="ECO:0000256" key="2">
    <source>
        <dbReference type="ARBA" id="ARBA00022692"/>
    </source>
</evidence>
<dbReference type="GO" id="GO:0015179">
    <property type="term" value="F:L-amino acid transmembrane transporter activity"/>
    <property type="evidence" value="ECO:0007669"/>
    <property type="project" value="TreeGrafter"/>
</dbReference>
<gene>
    <name evidence="8" type="ORF">GOP47_0009129</name>
</gene>
<keyword evidence="3" id="KW-0813">Transport</keyword>
<keyword evidence="3" id="KW-0029">Amino-acid transport</keyword>
<accession>A0A9D4ZIT0</accession>
<name>A0A9D4ZIT0_ADICA</name>
<feature type="transmembrane region" description="Helical" evidence="6">
    <location>
        <begin position="50"/>
        <end position="69"/>
    </location>
</feature>
<evidence type="ECO:0000256" key="5">
    <source>
        <dbReference type="ARBA" id="ARBA00023136"/>
    </source>
</evidence>
<evidence type="ECO:0000313" key="9">
    <source>
        <dbReference type="Proteomes" id="UP000886520"/>
    </source>
</evidence>
<keyword evidence="2 6" id="KW-0812">Transmembrane</keyword>
<feature type="transmembrane region" description="Helical" evidence="6">
    <location>
        <begin position="127"/>
        <end position="148"/>
    </location>
</feature>
<dbReference type="InterPro" id="IPR013057">
    <property type="entry name" value="AA_transpt_TM"/>
</dbReference>
<dbReference type="OrthoDB" id="40134at2759"/>
<feature type="domain" description="Amino acid transporter transmembrane" evidence="7">
    <location>
        <begin position="208"/>
        <end position="469"/>
    </location>
</feature>
<protein>
    <recommendedName>
        <fullName evidence="7">Amino acid transporter transmembrane domain-containing protein</fullName>
    </recommendedName>
</protein>
<dbReference type="EMBL" id="JABFUD020000008">
    <property type="protein sequence ID" value="KAI5077064.1"/>
    <property type="molecule type" value="Genomic_DNA"/>
</dbReference>
<dbReference type="GO" id="GO:0005774">
    <property type="term" value="C:vacuolar membrane"/>
    <property type="evidence" value="ECO:0007669"/>
    <property type="project" value="TreeGrafter"/>
</dbReference>
<feature type="domain" description="Amino acid transporter transmembrane" evidence="7">
    <location>
        <begin position="44"/>
        <end position="158"/>
    </location>
</feature>